<dbReference type="RefSeq" id="WP_041018264.1">
    <property type="nucleotide sequence ID" value="NZ_CCEJ010000009.1"/>
</dbReference>
<gene>
    <name evidence="1" type="ORF">CSEC_1913</name>
</gene>
<dbReference type="Proteomes" id="UP000031552">
    <property type="component" value="Unassembled WGS sequence"/>
</dbReference>
<accession>A0A090D2L1</accession>
<dbReference type="GO" id="GO:0031146">
    <property type="term" value="P:SCF-dependent proteasomal ubiquitin-dependent protein catabolic process"/>
    <property type="evidence" value="ECO:0007669"/>
    <property type="project" value="TreeGrafter"/>
</dbReference>
<name>A0A090D2L1_9BACT</name>
<proteinExistence type="predicted"/>
<keyword evidence="2" id="KW-1185">Reference proteome</keyword>
<sequence>MSTYSVSSAHQSLSRISSIFQSPEFNKVSDEEKEKIAIPFLKEIQTVIKQSALLSREEKIKRVEYLEKLFKQISISPALKRLAGNFNQPKSLIFKIKNLWGIHLKQLLGELDEKAELSLKKGLKLIKSCFVYAATQEKEEDRRPLFEKGIYLLNQLLQRENRFFLAPLQVVKKISFLSETFLSDETNPLLIHLKVVEEDNKKTNQLCHTLVLRATSHFFDCVLCNLFYKDESPYEVDYKDFKSFYDLALHGKTELASKNFQEMAQLLSFLFRIGSKQKLQKLCIEKINASQNFFTLYFCRNLIGVAFKNGEPTSLLQFLSENKIIFQEIGEIDITAFNSLKELEFKKIAEFFPKAVHLKLKFDAGFIHSIWNDLKTQLFNFREFSIEFCSQEESTLELLRKAYLGFDKSHFPEVSFHLKGLKYLSHSSLMQIGQASGESIFSANFEGSNLKDHEMKEALALFKNLKDLTLAKCISMGTESIGAIKNHLRKLQKLSLEAPGSYKLNDQDLISILETNPSIVELNLNWQTNITSVSLFKIAETLHDLISLDIRHLSRVNLDSILEVALNCKSLTQILMDFCAPTNATSKNEVAKFETYLTIIAKQQKLKRLSFVGILNRCYQFSAALLQEISEARKERLDMEILPDYLGKTENERKIRALQYPKIIFSSSALIFSKHKV</sequence>
<reference evidence="1" key="2">
    <citation type="submission" date="2014-09" db="EMBL/GenBank/DDBJ databases">
        <title>Criblamydia sequanensis harbors a mega-plasmid encoding arsenite resistance.</title>
        <authorList>
            <person name="Bertelli C."/>
            <person name="Goesmann A."/>
            <person name="Greub G."/>
        </authorList>
    </citation>
    <scope>NUCLEOTIDE SEQUENCE [LARGE SCALE GENOMIC DNA]</scope>
    <source>
        <strain evidence="1">CRIB-18</strain>
    </source>
</reference>
<dbReference type="AlphaFoldDB" id="A0A090D2L1"/>
<dbReference type="GO" id="GO:0019005">
    <property type="term" value="C:SCF ubiquitin ligase complex"/>
    <property type="evidence" value="ECO:0007669"/>
    <property type="project" value="TreeGrafter"/>
</dbReference>
<evidence type="ECO:0000313" key="2">
    <source>
        <dbReference type="Proteomes" id="UP000031552"/>
    </source>
</evidence>
<dbReference type="STRING" id="1437425.CSEC_1913"/>
<protein>
    <submittedName>
        <fullName evidence="1">Uncharacterized protein</fullName>
    </submittedName>
</protein>
<organism evidence="1 2">
    <name type="scientific">Candidatus Criblamydia sequanensis CRIB-18</name>
    <dbReference type="NCBI Taxonomy" id="1437425"/>
    <lineage>
        <taxon>Bacteria</taxon>
        <taxon>Pseudomonadati</taxon>
        <taxon>Chlamydiota</taxon>
        <taxon>Chlamydiia</taxon>
        <taxon>Parachlamydiales</taxon>
        <taxon>Candidatus Criblamydiaceae</taxon>
        <taxon>Candidatus Criblamydia</taxon>
    </lineage>
</organism>
<reference evidence="1" key="1">
    <citation type="submission" date="2013-12" db="EMBL/GenBank/DDBJ databases">
        <authorList>
            <person name="Linke B."/>
        </authorList>
    </citation>
    <scope>NUCLEOTIDE SEQUENCE [LARGE SCALE GENOMIC DNA]</scope>
    <source>
        <strain evidence="1">CRIB-18</strain>
    </source>
</reference>
<dbReference type="PANTHER" id="PTHR13318">
    <property type="entry name" value="PARTNER OF PAIRED, ISOFORM B-RELATED"/>
    <property type="match status" value="1"/>
</dbReference>
<evidence type="ECO:0000313" key="1">
    <source>
        <dbReference type="EMBL" id="CDR34720.1"/>
    </source>
</evidence>
<dbReference type="EMBL" id="CCEJ010000009">
    <property type="protein sequence ID" value="CDR34720.1"/>
    <property type="molecule type" value="Genomic_DNA"/>
</dbReference>
<dbReference type="Gene3D" id="3.80.10.10">
    <property type="entry name" value="Ribonuclease Inhibitor"/>
    <property type="match status" value="1"/>
</dbReference>
<dbReference type="SUPFAM" id="SSF52047">
    <property type="entry name" value="RNI-like"/>
    <property type="match status" value="1"/>
</dbReference>
<dbReference type="PANTHER" id="PTHR13318:SF95">
    <property type="entry name" value="F-BOX PROTEIN YLR352W"/>
    <property type="match status" value="1"/>
</dbReference>
<dbReference type="InterPro" id="IPR032675">
    <property type="entry name" value="LRR_dom_sf"/>
</dbReference>
<comment type="caution">
    <text evidence="1">The sequence shown here is derived from an EMBL/GenBank/DDBJ whole genome shotgun (WGS) entry which is preliminary data.</text>
</comment>